<keyword evidence="3" id="KW-1185">Reference proteome</keyword>
<proteinExistence type="predicted"/>
<gene>
    <name evidence="2" type="ORF">B0T18DRAFT_387129</name>
</gene>
<comment type="caution">
    <text evidence="2">The sequence shown here is derived from an EMBL/GenBank/DDBJ whole genome shotgun (WGS) entry which is preliminary data.</text>
</comment>
<name>A0AA40F476_9PEZI</name>
<keyword evidence="1" id="KW-0472">Membrane</keyword>
<keyword evidence="1" id="KW-0812">Transmembrane</keyword>
<organism evidence="2 3">
    <name type="scientific">Schizothecium vesticola</name>
    <dbReference type="NCBI Taxonomy" id="314040"/>
    <lineage>
        <taxon>Eukaryota</taxon>
        <taxon>Fungi</taxon>
        <taxon>Dikarya</taxon>
        <taxon>Ascomycota</taxon>
        <taxon>Pezizomycotina</taxon>
        <taxon>Sordariomycetes</taxon>
        <taxon>Sordariomycetidae</taxon>
        <taxon>Sordariales</taxon>
        <taxon>Schizotheciaceae</taxon>
        <taxon>Schizothecium</taxon>
    </lineage>
</organism>
<dbReference type="AlphaFoldDB" id="A0AA40F476"/>
<feature type="transmembrane region" description="Helical" evidence="1">
    <location>
        <begin position="103"/>
        <end position="123"/>
    </location>
</feature>
<protein>
    <submittedName>
        <fullName evidence="2">Uncharacterized protein</fullName>
    </submittedName>
</protein>
<evidence type="ECO:0000313" key="3">
    <source>
        <dbReference type="Proteomes" id="UP001172155"/>
    </source>
</evidence>
<evidence type="ECO:0000313" key="2">
    <source>
        <dbReference type="EMBL" id="KAK0750923.1"/>
    </source>
</evidence>
<evidence type="ECO:0000256" key="1">
    <source>
        <dbReference type="SAM" id="Phobius"/>
    </source>
</evidence>
<accession>A0AA40F476</accession>
<dbReference type="EMBL" id="JAUKUD010000002">
    <property type="protein sequence ID" value="KAK0750923.1"/>
    <property type="molecule type" value="Genomic_DNA"/>
</dbReference>
<dbReference type="Proteomes" id="UP001172155">
    <property type="component" value="Unassembled WGS sequence"/>
</dbReference>
<sequence length="167" mass="17710">MNQTIKKNATIVKSATIVKNTTIVKDNTRRHKPTAMNPVRMNTVTAPGVMACHCSHGINVDIPGQQLVQQPIPMQHIHQQTGIVACRCGHGVNMQMMQMQPGVVVGSVVAAPVLTTTMATMMVPQYCQSSLAMVQMPMAMVGAPQVVSSMAVPVPGQVLGEVTVVGV</sequence>
<reference evidence="2" key="1">
    <citation type="submission" date="2023-06" db="EMBL/GenBank/DDBJ databases">
        <title>Genome-scale phylogeny and comparative genomics of the fungal order Sordariales.</title>
        <authorList>
            <consortium name="Lawrence Berkeley National Laboratory"/>
            <person name="Hensen N."/>
            <person name="Bonometti L."/>
            <person name="Westerberg I."/>
            <person name="Brannstrom I.O."/>
            <person name="Guillou S."/>
            <person name="Cros-Aarteil S."/>
            <person name="Calhoun S."/>
            <person name="Haridas S."/>
            <person name="Kuo A."/>
            <person name="Mondo S."/>
            <person name="Pangilinan J."/>
            <person name="Riley R."/>
            <person name="LaButti K."/>
            <person name="Andreopoulos B."/>
            <person name="Lipzen A."/>
            <person name="Chen C."/>
            <person name="Yanf M."/>
            <person name="Daum C."/>
            <person name="Ng V."/>
            <person name="Clum A."/>
            <person name="Steindorff A."/>
            <person name="Ohm R."/>
            <person name="Martin F."/>
            <person name="Silar P."/>
            <person name="Natvig D."/>
            <person name="Lalanne C."/>
            <person name="Gautier V."/>
            <person name="Ament-velasquez S.L."/>
            <person name="Kruys A."/>
            <person name="Hutchinson M.I."/>
            <person name="Powell A.J."/>
            <person name="Barry K."/>
            <person name="Miller A.N."/>
            <person name="Grigoriev I.V."/>
            <person name="Debuchy R."/>
            <person name="Gladieux P."/>
            <person name="Thoren M.H."/>
            <person name="Johannesson H."/>
        </authorList>
    </citation>
    <scope>NUCLEOTIDE SEQUENCE</scope>
    <source>
        <strain evidence="2">SMH3187-1</strain>
    </source>
</reference>
<keyword evidence="1" id="KW-1133">Transmembrane helix</keyword>